<evidence type="ECO:0000259" key="3">
    <source>
        <dbReference type="PROSITE" id="PS50977"/>
    </source>
</evidence>
<keyword evidence="1 2" id="KW-0238">DNA-binding</keyword>
<feature type="domain" description="HTH tetR-type" evidence="3">
    <location>
        <begin position="8"/>
        <end position="68"/>
    </location>
</feature>
<dbReference type="SUPFAM" id="SSF48498">
    <property type="entry name" value="Tetracyclin repressor-like, C-terminal domain"/>
    <property type="match status" value="1"/>
</dbReference>
<dbReference type="PANTHER" id="PTHR30328:SF54">
    <property type="entry name" value="HTH-TYPE TRANSCRIPTIONAL REPRESSOR SCO4008"/>
    <property type="match status" value="1"/>
</dbReference>
<evidence type="ECO:0000313" key="4">
    <source>
        <dbReference type="EMBL" id="MBB5780288.1"/>
    </source>
</evidence>
<dbReference type="PROSITE" id="PS50977">
    <property type="entry name" value="HTH_TETR_2"/>
    <property type="match status" value="1"/>
</dbReference>
<dbReference type="RefSeq" id="WP_185073636.1">
    <property type="nucleotide sequence ID" value="NZ_JACHMB010000001.1"/>
</dbReference>
<dbReference type="EMBL" id="JACHMB010000001">
    <property type="protein sequence ID" value="MBB5780288.1"/>
    <property type="molecule type" value="Genomic_DNA"/>
</dbReference>
<proteinExistence type="predicted"/>
<dbReference type="GO" id="GO:0003677">
    <property type="term" value="F:DNA binding"/>
    <property type="evidence" value="ECO:0007669"/>
    <property type="project" value="UniProtKB-UniRule"/>
</dbReference>
<dbReference type="InterPro" id="IPR036271">
    <property type="entry name" value="Tet_transcr_reg_TetR-rel_C_sf"/>
</dbReference>
<comment type="caution">
    <text evidence="4">The sequence shown here is derived from an EMBL/GenBank/DDBJ whole genome shotgun (WGS) entry which is preliminary data.</text>
</comment>
<dbReference type="PANTHER" id="PTHR30328">
    <property type="entry name" value="TRANSCRIPTIONAL REPRESSOR"/>
    <property type="match status" value="1"/>
</dbReference>
<sequence>MTDRGPADSTRDRIVTAAKAEFSRHGIAGARVDRIAKEARTSKERVYAYFRSKEALYAFVAGQELTVMAEATRMDPTDLPGYAGRVFDYFIGNPEHYRLLAWGRLELSEAPDAESPTWAAMTRKLEQLRDAQRAGHLDPAWDPVDILSLVSQITMSWVGQPEVAHLSARQARDPGTEARRAAVVKAVRLLFPPARTP</sequence>
<accession>A0A7W9GAN0</accession>
<dbReference type="AlphaFoldDB" id="A0A7W9GAN0"/>
<dbReference type="Proteomes" id="UP000579153">
    <property type="component" value="Unassembled WGS sequence"/>
</dbReference>
<dbReference type="Gene3D" id="1.10.357.10">
    <property type="entry name" value="Tetracycline Repressor, domain 2"/>
    <property type="match status" value="1"/>
</dbReference>
<dbReference type="SUPFAM" id="SSF46689">
    <property type="entry name" value="Homeodomain-like"/>
    <property type="match status" value="1"/>
</dbReference>
<reference evidence="4 5" key="1">
    <citation type="submission" date="2020-08" db="EMBL/GenBank/DDBJ databases">
        <title>Sequencing the genomes of 1000 actinobacteria strains.</title>
        <authorList>
            <person name="Klenk H.-P."/>
        </authorList>
    </citation>
    <scope>NUCLEOTIDE SEQUENCE [LARGE SCALE GENOMIC DNA]</scope>
    <source>
        <strain evidence="4 5">DSM 45507</strain>
    </source>
</reference>
<dbReference type="Pfam" id="PF17926">
    <property type="entry name" value="TetR_C_21"/>
    <property type="match status" value="1"/>
</dbReference>
<protein>
    <submittedName>
        <fullName evidence="4">AcrR family transcriptional regulator</fullName>
    </submittedName>
</protein>
<dbReference type="GO" id="GO:0006355">
    <property type="term" value="P:regulation of DNA-templated transcription"/>
    <property type="evidence" value="ECO:0007669"/>
    <property type="project" value="UniProtKB-ARBA"/>
</dbReference>
<dbReference type="InterPro" id="IPR041467">
    <property type="entry name" value="Sco4008_C"/>
</dbReference>
<name>A0A7W9GAN0_9ACTN</name>
<evidence type="ECO:0000256" key="1">
    <source>
        <dbReference type="ARBA" id="ARBA00023125"/>
    </source>
</evidence>
<dbReference type="PRINTS" id="PR00455">
    <property type="entry name" value="HTHTETR"/>
</dbReference>
<feature type="DNA-binding region" description="H-T-H motif" evidence="2">
    <location>
        <begin position="31"/>
        <end position="50"/>
    </location>
</feature>
<evidence type="ECO:0000256" key="2">
    <source>
        <dbReference type="PROSITE-ProRule" id="PRU00335"/>
    </source>
</evidence>
<dbReference type="InterPro" id="IPR050109">
    <property type="entry name" value="HTH-type_TetR-like_transc_reg"/>
</dbReference>
<organism evidence="4 5">
    <name type="scientific">Nonomuraea jabiensis</name>
    <dbReference type="NCBI Taxonomy" id="882448"/>
    <lineage>
        <taxon>Bacteria</taxon>
        <taxon>Bacillati</taxon>
        <taxon>Actinomycetota</taxon>
        <taxon>Actinomycetes</taxon>
        <taxon>Streptosporangiales</taxon>
        <taxon>Streptosporangiaceae</taxon>
        <taxon>Nonomuraea</taxon>
    </lineage>
</organism>
<dbReference type="InterPro" id="IPR009057">
    <property type="entry name" value="Homeodomain-like_sf"/>
</dbReference>
<gene>
    <name evidence="4" type="ORF">HD596_007044</name>
</gene>
<dbReference type="Pfam" id="PF00440">
    <property type="entry name" value="TetR_N"/>
    <property type="match status" value="1"/>
</dbReference>
<keyword evidence="5" id="KW-1185">Reference proteome</keyword>
<evidence type="ECO:0000313" key="5">
    <source>
        <dbReference type="Proteomes" id="UP000579153"/>
    </source>
</evidence>
<dbReference type="InterPro" id="IPR001647">
    <property type="entry name" value="HTH_TetR"/>
</dbReference>